<accession>A0ABT8EMU6</accession>
<dbReference type="SMART" id="SM01103">
    <property type="entry name" value="CRS1_YhbY"/>
    <property type="match status" value="1"/>
</dbReference>
<keyword evidence="6" id="KW-1185">Reference proteome</keyword>
<evidence type="ECO:0000256" key="1">
    <source>
        <dbReference type="ARBA" id="ARBA00022884"/>
    </source>
</evidence>
<dbReference type="InterPro" id="IPR035920">
    <property type="entry name" value="YhbY-like_sf"/>
</dbReference>
<evidence type="ECO:0000256" key="2">
    <source>
        <dbReference type="PROSITE-ProRule" id="PRU00626"/>
    </source>
</evidence>
<dbReference type="PANTHER" id="PTHR40065:SF3">
    <property type="entry name" value="RNA-BINDING PROTEIN YHBY"/>
    <property type="match status" value="1"/>
</dbReference>
<sequence>MPTLNLTSQERSALRAAAHSLRPSVIIGDKGLSDAVLKEITIHLQAHQLIKIRVAGDDRELRIQILTQICEALDAAPIHHLGKILTIYKPNPDRPDVLAPETIAPTRAVRKASEPYTPKKLAASGQQRTRQSERARRESFKAEKKLDEEQRAIPKAQKKFATPVKPASPRSASRTGGARRTGSALSLKAGARRRSGSSNY</sequence>
<name>A0ABT8EMU6_9BURK</name>
<feature type="region of interest" description="Disordered" evidence="3">
    <location>
        <begin position="98"/>
        <end position="200"/>
    </location>
</feature>
<protein>
    <submittedName>
        <fullName evidence="5">YhbY family RNA-binding protein</fullName>
    </submittedName>
</protein>
<dbReference type="SUPFAM" id="SSF75471">
    <property type="entry name" value="YhbY-like"/>
    <property type="match status" value="1"/>
</dbReference>
<dbReference type="Pfam" id="PF01985">
    <property type="entry name" value="CRS1_YhbY"/>
    <property type="match status" value="1"/>
</dbReference>
<evidence type="ECO:0000259" key="4">
    <source>
        <dbReference type="PROSITE" id="PS51295"/>
    </source>
</evidence>
<feature type="domain" description="CRM" evidence="4">
    <location>
        <begin position="4"/>
        <end position="100"/>
    </location>
</feature>
<evidence type="ECO:0000313" key="5">
    <source>
        <dbReference type="EMBL" id="MDN4122631.1"/>
    </source>
</evidence>
<keyword evidence="1 2" id="KW-0694">RNA-binding</keyword>
<evidence type="ECO:0000256" key="3">
    <source>
        <dbReference type="SAM" id="MobiDB-lite"/>
    </source>
</evidence>
<dbReference type="EMBL" id="JAJHNU010000005">
    <property type="protein sequence ID" value="MDN4122631.1"/>
    <property type="molecule type" value="Genomic_DNA"/>
</dbReference>
<dbReference type="InterPro" id="IPR051925">
    <property type="entry name" value="RNA-binding_domain"/>
</dbReference>
<comment type="caution">
    <text evidence="5">The sequence shown here is derived from an EMBL/GenBank/DDBJ whole genome shotgun (WGS) entry which is preliminary data.</text>
</comment>
<dbReference type="PANTHER" id="PTHR40065">
    <property type="entry name" value="RNA-BINDING PROTEIN YHBY"/>
    <property type="match status" value="1"/>
</dbReference>
<dbReference type="Proteomes" id="UP001168613">
    <property type="component" value="Unassembled WGS sequence"/>
</dbReference>
<proteinExistence type="predicted"/>
<organism evidence="5 6">
    <name type="scientific">Alcaligenes endophyticus</name>
    <dbReference type="NCBI Taxonomy" id="1929088"/>
    <lineage>
        <taxon>Bacteria</taxon>
        <taxon>Pseudomonadati</taxon>
        <taxon>Pseudomonadota</taxon>
        <taxon>Betaproteobacteria</taxon>
        <taxon>Burkholderiales</taxon>
        <taxon>Alcaligenaceae</taxon>
        <taxon>Alcaligenes</taxon>
    </lineage>
</organism>
<feature type="compositionally biased region" description="Basic and acidic residues" evidence="3">
    <location>
        <begin position="130"/>
        <end position="152"/>
    </location>
</feature>
<dbReference type="RefSeq" id="WP_266123841.1">
    <property type="nucleotide sequence ID" value="NZ_JAJHNU010000005.1"/>
</dbReference>
<dbReference type="InterPro" id="IPR001890">
    <property type="entry name" value="RNA-binding_CRM"/>
</dbReference>
<dbReference type="Gene3D" id="3.30.110.60">
    <property type="entry name" value="YhbY-like"/>
    <property type="match status" value="1"/>
</dbReference>
<evidence type="ECO:0000313" key="6">
    <source>
        <dbReference type="Proteomes" id="UP001168613"/>
    </source>
</evidence>
<reference evidence="5" key="1">
    <citation type="submission" date="2021-11" db="EMBL/GenBank/DDBJ databases">
        <title>Draft genome sequence of Alcaligenes endophyticus type strain CCUG 75668T.</title>
        <authorList>
            <person name="Salva-Serra F."/>
            <person name="Duran R.E."/>
            <person name="Seeger M."/>
            <person name="Moore E.R.B."/>
            <person name="Jaen-Luchoro D."/>
        </authorList>
    </citation>
    <scope>NUCLEOTIDE SEQUENCE</scope>
    <source>
        <strain evidence="5">CCUG 75668</strain>
    </source>
</reference>
<gene>
    <name evidence="5" type="ORF">LMS43_15160</name>
</gene>
<dbReference type="PROSITE" id="PS51295">
    <property type="entry name" value="CRM"/>
    <property type="match status" value="1"/>
</dbReference>
<feature type="compositionally biased region" description="Basic residues" evidence="3">
    <location>
        <begin position="190"/>
        <end position="200"/>
    </location>
</feature>